<organism evidence="1 2">
    <name type="scientific">Microbacterium insulae</name>
    <dbReference type="NCBI Taxonomy" id="483014"/>
    <lineage>
        <taxon>Bacteria</taxon>
        <taxon>Bacillati</taxon>
        <taxon>Actinomycetota</taxon>
        <taxon>Actinomycetes</taxon>
        <taxon>Micrococcales</taxon>
        <taxon>Microbacteriaceae</taxon>
        <taxon>Microbacterium</taxon>
    </lineage>
</organism>
<evidence type="ECO:0000313" key="2">
    <source>
        <dbReference type="Proteomes" id="UP001597055"/>
    </source>
</evidence>
<dbReference type="RefSeq" id="WP_204980882.1">
    <property type="nucleotide sequence ID" value="NZ_JBHTII010000001.1"/>
</dbReference>
<gene>
    <name evidence="1" type="ORF">ACFQ0P_04765</name>
</gene>
<accession>A0ABW3AFI9</accession>
<keyword evidence="2" id="KW-1185">Reference proteome</keyword>
<dbReference type="EMBL" id="JBHTII010000001">
    <property type="protein sequence ID" value="MFD0789700.1"/>
    <property type="molecule type" value="Genomic_DNA"/>
</dbReference>
<sequence length="116" mass="12450">MPFRSRETLEVWLDEFRTLGYPVSGALKVMPQDSEDGENTGLVGVQLANASTVTYVQPEAPYSRRWVVTMEPREEAVVLDSAGLMKLSAELSVLSALCAFLESKSAAYGGPGPGPA</sequence>
<comment type="caution">
    <text evidence="1">The sequence shown here is derived from an EMBL/GenBank/DDBJ whole genome shotgun (WGS) entry which is preliminary data.</text>
</comment>
<protein>
    <submittedName>
        <fullName evidence="1">Uncharacterized protein</fullName>
    </submittedName>
</protein>
<name>A0ABW3AFI9_9MICO</name>
<evidence type="ECO:0000313" key="1">
    <source>
        <dbReference type="EMBL" id="MFD0789700.1"/>
    </source>
</evidence>
<proteinExistence type="predicted"/>
<reference evidence="2" key="1">
    <citation type="journal article" date="2019" name="Int. J. Syst. Evol. Microbiol.">
        <title>The Global Catalogue of Microorganisms (GCM) 10K type strain sequencing project: providing services to taxonomists for standard genome sequencing and annotation.</title>
        <authorList>
            <consortium name="The Broad Institute Genomics Platform"/>
            <consortium name="The Broad Institute Genome Sequencing Center for Infectious Disease"/>
            <person name="Wu L."/>
            <person name="Ma J."/>
        </authorList>
    </citation>
    <scope>NUCLEOTIDE SEQUENCE [LARGE SCALE GENOMIC DNA]</scope>
    <source>
        <strain evidence="2">CCUG 54523</strain>
    </source>
</reference>
<dbReference type="Proteomes" id="UP001597055">
    <property type="component" value="Unassembled WGS sequence"/>
</dbReference>